<feature type="coiled-coil region" evidence="5">
    <location>
        <begin position="171"/>
        <end position="205"/>
    </location>
</feature>
<dbReference type="FunFam" id="2.60.120.920:FF:000004">
    <property type="entry name" value="Butyrophilin subfamily 1 member A1"/>
    <property type="match status" value="1"/>
</dbReference>
<accession>A0A8C2BNU9</accession>
<dbReference type="InterPro" id="IPR003879">
    <property type="entry name" value="Butyrophylin_SPRY"/>
</dbReference>
<dbReference type="PROSITE" id="PS00518">
    <property type="entry name" value="ZF_RING_1"/>
    <property type="match status" value="1"/>
</dbReference>
<dbReference type="PRINTS" id="PR01407">
    <property type="entry name" value="BUTYPHLNCDUF"/>
</dbReference>
<dbReference type="Pfam" id="PF13765">
    <property type="entry name" value="PRY"/>
    <property type="match status" value="1"/>
</dbReference>
<keyword evidence="1" id="KW-0479">Metal-binding</keyword>
<organism evidence="9 10">
    <name type="scientific">Cyprinus carpio</name>
    <name type="common">Common carp</name>
    <dbReference type="NCBI Taxonomy" id="7962"/>
    <lineage>
        <taxon>Eukaryota</taxon>
        <taxon>Metazoa</taxon>
        <taxon>Chordata</taxon>
        <taxon>Craniata</taxon>
        <taxon>Vertebrata</taxon>
        <taxon>Euteleostomi</taxon>
        <taxon>Actinopterygii</taxon>
        <taxon>Neopterygii</taxon>
        <taxon>Teleostei</taxon>
        <taxon>Ostariophysi</taxon>
        <taxon>Cypriniformes</taxon>
        <taxon>Cyprinidae</taxon>
        <taxon>Cyprininae</taxon>
        <taxon>Cyprinus</taxon>
    </lineage>
</organism>
<evidence type="ECO:0000259" key="6">
    <source>
        <dbReference type="PROSITE" id="PS50089"/>
    </source>
</evidence>
<dbReference type="Pfam" id="PF00622">
    <property type="entry name" value="SPRY"/>
    <property type="match status" value="1"/>
</dbReference>
<dbReference type="PROSITE" id="PS50119">
    <property type="entry name" value="ZF_BBOX"/>
    <property type="match status" value="1"/>
</dbReference>
<dbReference type="Ensembl" id="ENSCCRT00020000399.1">
    <property type="protein sequence ID" value="ENSCCRP00020000287.1"/>
    <property type="gene ID" value="ENSCCRG00020000223.1"/>
</dbReference>
<dbReference type="Pfam" id="PF00643">
    <property type="entry name" value="zf-B_box"/>
    <property type="match status" value="1"/>
</dbReference>
<dbReference type="SMART" id="SM00449">
    <property type="entry name" value="SPRY"/>
    <property type="match status" value="1"/>
</dbReference>
<dbReference type="InterPro" id="IPR006574">
    <property type="entry name" value="PRY"/>
</dbReference>
<dbReference type="SUPFAM" id="SSF57850">
    <property type="entry name" value="RING/U-box"/>
    <property type="match status" value="1"/>
</dbReference>
<evidence type="ECO:0000256" key="3">
    <source>
        <dbReference type="ARBA" id="ARBA00022833"/>
    </source>
</evidence>
<keyword evidence="5" id="KW-0175">Coiled coil</keyword>
<evidence type="ECO:0000256" key="4">
    <source>
        <dbReference type="PROSITE-ProRule" id="PRU00024"/>
    </source>
</evidence>
<keyword evidence="2 4" id="KW-0863">Zinc-finger</keyword>
<feature type="domain" description="B box-type" evidence="7">
    <location>
        <begin position="84"/>
        <end position="125"/>
    </location>
</feature>
<dbReference type="InterPro" id="IPR043136">
    <property type="entry name" value="B30.2/SPRY_sf"/>
</dbReference>
<dbReference type="Gene3D" id="2.60.120.920">
    <property type="match status" value="1"/>
</dbReference>
<dbReference type="Gene3D" id="3.30.160.60">
    <property type="entry name" value="Classic Zinc Finger"/>
    <property type="match status" value="1"/>
</dbReference>
<dbReference type="Gene3D" id="3.30.40.10">
    <property type="entry name" value="Zinc/RING finger domain, C3HC4 (zinc finger)"/>
    <property type="match status" value="1"/>
</dbReference>
<dbReference type="InterPro" id="IPR013320">
    <property type="entry name" value="ConA-like_dom_sf"/>
</dbReference>
<dbReference type="SMART" id="SM00336">
    <property type="entry name" value="BBOX"/>
    <property type="match status" value="1"/>
</dbReference>
<dbReference type="SMART" id="SM00589">
    <property type="entry name" value="PRY"/>
    <property type="match status" value="1"/>
</dbReference>
<dbReference type="InterPro" id="IPR003877">
    <property type="entry name" value="SPRY_dom"/>
</dbReference>
<dbReference type="InterPro" id="IPR013083">
    <property type="entry name" value="Znf_RING/FYVE/PHD"/>
</dbReference>
<evidence type="ECO:0000259" key="7">
    <source>
        <dbReference type="PROSITE" id="PS50119"/>
    </source>
</evidence>
<evidence type="ECO:0000256" key="2">
    <source>
        <dbReference type="ARBA" id="ARBA00022771"/>
    </source>
</evidence>
<protein>
    <submittedName>
        <fullName evidence="9">Uncharacterized protein</fullName>
    </submittedName>
</protein>
<dbReference type="InterPro" id="IPR000315">
    <property type="entry name" value="Znf_B-box"/>
</dbReference>
<evidence type="ECO:0000313" key="10">
    <source>
        <dbReference type="Proteomes" id="UP000694701"/>
    </source>
</evidence>
<dbReference type="Proteomes" id="UP000694701">
    <property type="component" value="Unplaced"/>
</dbReference>
<proteinExistence type="predicted"/>
<dbReference type="InterPro" id="IPR017907">
    <property type="entry name" value="Znf_RING_CS"/>
</dbReference>
<dbReference type="InterPro" id="IPR027370">
    <property type="entry name" value="Znf-RING_euk"/>
</dbReference>
<name>A0A8C2BNU9_CYPCA</name>
<dbReference type="SMART" id="SM00184">
    <property type="entry name" value="RING"/>
    <property type="match status" value="1"/>
</dbReference>
<dbReference type="CDD" id="cd12893">
    <property type="entry name" value="SPRY_PRY_TRIM35"/>
    <property type="match status" value="1"/>
</dbReference>
<dbReference type="InterPro" id="IPR050143">
    <property type="entry name" value="TRIM/RBCC"/>
</dbReference>
<sequence length="441" mass="51382">MTSRSFSEKDLICPVCLEIFIDPVLLSCTHSICRYCLQRFWEKQGHKACPLCRRRVSKEPPLNLNLRNLCEAYQEERRLKSSIGDENVCSLHKEKLRLFCLDDQQAVCLVCRDSRKHTNHKFCPIDEALVDNKNLDKSAQAQCTEKQIKEEFEKLHQLLHDEEVIRITVLREEEKQKSQKMIDRIEETSKQIVYLTRTIRDIEEQMKAGDDSFQQVPMSFCRLLLGQHGLSDPENVSETLIDVPKHLSNLKFTVLQKMQEYMKYTPVTLDPNTAHSNLVLSDDLTSVRFRDEEKLLPDNLERFDARECVLASEGFDSGLHCWDVEVGDLTNWTFGVMTESAQRKDDILTKKGLWVLGYASGEYYAFITPEQSPPLAVKNKLQKIRVQLNYEKGKLSFIDPLNNTYIHTFTQKFTEKVYPWFGVRCDICPLLILPLMNNKWF</sequence>
<evidence type="ECO:0000256" key="1">
    <source>
        <dbReference type="ARBA" id="ARBA00022723"/>
    </source>
</evidence>
<feature type="domain" description="B30.2/SPRY" evidence="8">
    <location>
        <begin position="247"/>
        <end position="439"/>
    </location>
</feature>
<dbReference type="CDD" id="cd19800">
    <property type="entry name" value="Bbox2_xNF7-like"/>
    <property type="match status" value="1"/>
</dbReference>
<keyword evidence="3" id="KW-0862">Zinc</keyword>
<reference evidence="9" key="1">
    <citation type="submission" date="2025-08" db="UniProtKB">
        <authorList>
            <consortium name="Ensembl"/>
        </authorList>
    </citation>
    <scope>IDENTIFICATION</scope>
</reference>
<dbReference type="Pfam" id="PF13445">
    <property type="entry name" value="zf-RING_UBOX"/>
    <property type="match status" value="1"/>
</dbReference>
<dbReference type="AlphaFoldDB" id="A0A8C2BNU9"/>
<evidence type="ECO:0000259" key="8">
    <source>
        <dbReference type="PROSITE" id="PS50188"/>
    </source>
</evidence>
<dbReference type="PROSITE" id="PS50188">
    <property type="entry name" value="B302_SPRY"/>
    <property type="match status" value="1"/>
</dbReference>
<evidence type="ECO:0000256" key="5">
    <source>
        <dbReference type="SAM" id="Coils"/>
    </source>
</evidence>
<dbReference type="PROSITE" id="PS50089">
    <property type="entry name" value="ZF_RING_2"/>
    <property type="match status" value="1"/>
</dbReference>
<evidence type="ECO:0000313" key="9">
    <source>
        <dbReference type="Ensembl" id="ENSCCRP00020000287.1"/>
    </source>
</evidence>
<feature type="domain" description="RING-type" evidence="6">
    <location>
        <begin position="13"/>
        <end position="53"/>
    </location>
</feature>
<dbReference type="InterPro" id="IPR001870">
    <property type="entry name" value="B30.2/SPRY"/>
</dbReference>
<dbReference type="SUPFAM" id="SSF57845">
    <property type="entry name" value="B-box zinc-binding domain"/>
    <property type="match status" value="1"/>
</dbReference>
<dbReference type="GO" id="GO:0008270">
    <property type="term" value="F:zinc ion binding"/>
    <property type="evidence" value="ECO:0007669"/>
    <property type="project" value="UniProtKB-KW"/>
</dbReference>
<dbReference type="SUPFAM" id="SSF49899">
    <property type="entry name" value="Concanavalin A-like lectins/glucanases"/>
    <property type="match status" value="1"/>
</dbReference>
<dbReference type="PANTHER" id="PTHR24103">
    <property type="entry name" value="E3 UBIQUITIN-PROTEIN LIGASE TRIM"/>
    <property type="match status" value="1"/>
</dbReference>
<dbReference type="InterPro" id="IPR001841">
    <property type="entry name" value="Znf_RING"/>
</dbReference>